<dbReference type="InterPro" id="IPR007219">
    <property type="entry name" value="XnlR_reg_dom"/>
</dbReference>
<evidence type="ECO:0000313" key="4">
    <source>
        <dbReference type="Proteomes" id="UP000319257"/>
    </source>
</evidence>
<dbReference type="GO" id="GO:0008270">
    <property type="term" value="F:zinc ion binding"/>
    <property type="evidence" value="ECO:0007669"/>
    <property type="project" value="InterPro"/>
</dbReference>
<comment type="caution">
    <text evidence="3">The sequence shown here is derived from an EMBL/GenBank/DDBJ whole genome shotgun (WGS) entry which is preliminary data.</text>
</comment>
<organism evidence="3 4">
    <name type="scientific">Thyridium curvatum</name>
    <dbReference type="NCBI Taxonomy" id="1093900"/>
    <lineage>
        <taxon>Eukaryota</taxon>
        <taxon>Fungi</taxon>
        <taxon>Dikarya</taxon>
        <taxon>Ascomycota</taxon>
        <taxon>Pezizomycotina</taxon>
        <taxon>Sordariomycetes</taxon>
        <taxon>Sordariomycetidae</taxon>
        <taxon>Thyridiales</taxon>
        <taxon>Thyridiaceae</taxon>
        <taxon>Thyridium</taxon>
    </lineage>
</organism>
<dbReference type="AlphaFoldDB" id="A0A507BF01"/>
<gene>
    <name evidence="3" type="ORF">E0L32_004635</name>
</gene>
<protein>
    <recommendedName>
        <fullName evidence="2">Xylanolytic transcriptional activator regulatory domain-containing protein</fullName>
    </recommendedName>
</protein>
<dbReference type="EMBL" id="SKBQ01000022">
    <property type="protein sequence ID" value="TPX15358.1"/>
    <property type="molecule type" value="Genomic_DNA"/>
</dbReference>
<evidence type="ECO:0000256" key="1">
    <source>
        <dbReference type="ARBA" id="ARBA00023242"/>
    </source>
</evidence>
<dbReference type="GO" id="GO:0006351">
    <property type="term" value="P:DNA-templated transcription"/>
    <property type="evidence" value="ECO:0007669"/>
    <property type="project" value="InterPro"/>
</dbReference>
<keyword evidence="1" id="KW-0539">Nucleus</keyword>
<reference evidence="3 4" key="1">
    <citation type="submission" date="2019-06" db="EMBL/GenBank/DDBJ databases">
        <title>Draft genome sequence of the filamentous fungus Phialemoniopsis curvata isolated from diesel fuel.</title>
        <authorList>
            <person name="Varaljay V.A."/>
            <person name="Lyon W.J."/>
            <person name="Crouch A.L."/>
            <person name="Drake C.E."/>
            <person name="Hollomon J.M."/>
            <person name="Nadeau L.J."/>
            <person name="Nunn H.S."/>
            <person name="Stevenson B.S."/>
            <person name="Bojanowski C.L."/>
            <person name="Crookes-Goodson W.J."/>
        </authorList>
    </citation>
    <scope>NUCLEOTIDE SEQUENCE [LARGE SCALE GENOMIC DNA]</scope>
    <source>
        <strain evidence="3 4">D216</strain>
    </source>
</reference>
<dbReference type="InParanoid" id="A0A507BF01"/>
<dbReference type="RefSeq" id="XP_030997069.1">
    <property type="nucleotide sequence ID" value="XM_031139067.1"/>
</dbReference>
<dbReference type="OrthoDB" id="3266505at2759"/>
<evidence type="ECO:0000259" key="2">
    <source>
        <dbReference type="Pfam" id="PF04082"/>
    </source>
</evidence>
<dbReference type="GO" id="GO:0003677">
    <property type="term" value="F:DNA binding"/>
    <property type="evidence" value="ECO:0007669"/>
    <property type="project" value="InterPro"/>
</dbReference>
<sequence length="236" mass="26449">MSDEIPLQSTGDLQSLCRNIYPVLFDTEKTSWTLEELKHAAREDQKSPEGFTSLVHKDVFQYMLANTYDEVAALCPIFDLATLKKLTKEQQSLSVTHPSGNPARWAILSTWIAVALRFRAAGGSEGEYSHVIKSYYCNATLVLSDLILQNTTLQNIQSLLFMAILAEVLGDHRSFVMLVTNAARQMELVARTPPTMLSSEARELYERLLSFSQILDRKVARDHSLVAILAPKDVTT</sequence>
<dbReference type="Proteomes" id="UP000319257">
    <property type="component" value="Unassembled WGS sequence"/>
</dbReference>
<proteinExistence type="predicted"/>
<feature type="domain" description="Xylanolytic transcriptional activator regulatory" evidence="2">
    <location>
        <begin position="70"/>
        <end position="220"/>
    </location>
</feature>
<evidence type="ECO:0000313" key="3">
    <source>
        <dbReference type="EMBL" id="TPX15358.1"/>
    </source>
</evidence>
<keyword evidence="4" id="KW-1185">Reference proteome</keyword>
<name>A0A507BF01_9PEZI</name>
<dbReference type="GeneID" id="41972082"/>
<accession>A0A507BF01</accession>
<dbReference type="CDD" id="cd12148">
    <property type="entry name" value="fungal_TF_MHR"/>
    <property type="match status" value="1"/>
</dbReference>
<dbReference type="Pfam" id="PF04082">
    <property type="entry name" value="Fungal_trans"/>
    <property type="match status" value="1"/>
</dbReference>